<sequence>MTSGFPTHNTQEFFLLLPSMAVMLSCVDGQYSVKAGYNLLVCEELNSNARIANRSLPKSSWKGLWKLKTPSRIKTLLWRANADALPTRANLVKRKVLSDPTCQACGAAQESTLHALWSCPKLSEVCKFSQPLLIHPLPVASPSGCPPPKDWVKANFDGAIFQGRDEAGIGIIIHNDHGLVMAALTQVIPLPTSVEIVEVLAARRALIFASELGFDQVILEGDSEIAIRAMNSEDYSAASFGHIISDIKSFSSHFRALVFQHTRRLGNKVAHRLARAACTFSSSLCTWMEEVPVCTYADYSAETINTT</sequence>
<dbReference type="InterPro" id="IPR044730">
    <property type="entry name" value="RNase_H-like_dom_plant"/>
</dbReference>
<dbReference type="Gene3D" id="3.30.420.10">
    <property type="entry name" value="Ribonuclease H-like superfamily/Ribonuclease H"/>
    <property type="match status" value="1"/>
</dbReference>
<dbReference type="PANTHER" id="PTHR47074:SF48">
    <property type="entry name" value="POLYNUCLEOTIDYL TRANSFERASE, RIBONUCLEASE H-LIKE SUPERFAMILY PROTEIN"/>
    <property type="match status" value="1"/>
</dbReference>
<evidence type="ECO:0000259" key="2">
    <source>
        <dbReference type="Pfam" id="PF13456"/>
    </source>
</evidence>
<comment type="caution">
    <text evidence="4">The sequence shown here is derived from an EMBL/GenBank/DDBJ whole genome shotgun (WGS) entry which is preliminary data.</text>
</comment>
<dbReference type="InterPro" id="IPR052929">
    <property type="entry name" value="RNase_H-like_EbsB-rel"/>
</dbReference>
<dbReference type="EMBL" id="JAZDWU010000001">
    <property type="protein sequence ID" value="KAL0013598.1"/>
    <property type="molecule type" value="Genomic_DNA"/>
</dbReference>
<protein>
    <recommendedName>
        <fullName evidence="6">RNase H type-1 domain-containing protein</fullName>
    </recommendedName>
</protein>
<feature type="signal peptide" evidence="1">
    <location>
        <begin position="1"/>
        <end position="29"/>
    </location>
</feature>
<evidence type="ECO:0000256" key="1">
    <source>
        <dbReference type="SAM" id="SignalP"/>
    </source>
</evidence>
<dbReference type="Proteomes" id="UP001459277">
    <property type="component" value="Unassembled WGS sequence"/>
</dbReference>
<dbReference type="Pfam" id="PF13966">
    <property type="entry name" value="zf-RVT"/>
    <property type="match status" value="1"/>
</dbReference>
<dbReference type="SUPFAM" id="SSF53098">
    <property type="entry name" value="Ribonuclease H-like"/>
    <property type="match status" value="1"/>
</dbReference>
<dbReference type="AlphaFoldDB" id="A0AAW2DVL7"/>
<dbReference type="Pfam" id="PF13456">
    <property type="entry name" value="RVT_3"/>
    <property type="match status" value="1"/>
</dbReference>
<reference evidence="4 5" key="1">
    <citation type="submission" date="2024-01" db="EMBL/GenBank/DDBJ databases">
        <title>A telomere-to-telomere, gap-free genome of sweet tea (Lithocarpus litseifolius).</title>
        <authorList>
            <person name="Zhou J."/>
        </authorList>
    </citation>
    <scope>NUCLEOTIDE SEQUENCE [LARGE SCALE GENOMIC DNA]</scope>
    <source>
        <strain evidence="4">Zhou-2022a</strain>
        <tissue evidence="4">Leaf</tissue>
    </source>
</reference>
<keyword evidence="1" id="KW-0732">Signal</keyword>
<dbReference type="PANTHER" id="PTHR47074">
    <property type="entry name" value="BNAC02G40300D PROTEIN"/>
    <property type="match status" value="1"/>
</dbReference>
<dbReference type="InterPro" id="IPR026960">
    <property type="entry name" value="RVT-Znf"/>
</dbReference>
<dbReference type="GO" id="GO:0004523">
    <property type="term" value="F:RNA-DNA hybrid ribonuclease activity"/>
    <property type="evidence" value="ECO:0007669"/>
    <property type="project" value="InterPro"/>
</dbReference>
<evidence type="ECO:0000259" key="3">
    <source>
        <dbReference type="Pfam" id="PF13966"/>
    </source>
</evidence>
<dbReference type="CDD" id="cd06222">
    <property type="entry name" value="RNase_H_like"/>
    <property type="match status" value="1"/>
</dbReference>
<feature type="chain" id="PRO_5043946249" description="RNase H type-1 domain-containing protein" evidence="1">
    <location>
        <begin position="30"/>
        <end position="307"/>
    </location>
</feature>
<evidence type="ECO:0000313" key="5">
    <source>
        <dbReference type="Proteomes" id="UP001459277"/>
    </source>
</evidence>
<gene>
    <name evidence="4" type="ORF">SO802_000667</name>
</gene>
<evidence type="ECO:0008006" key="6">
    <source>
        <dbReference type="Google" id="ProtNLM"/>
    </source>
</evidence>
<organism evidence="4 5">
    <name type="scientific">Lithocarpus litseifolius</name>
    <dbReference type="NCBI Taxonomy" id="425828"/>
    <lineage>
        <taxon>Eukaryota</taxon>
        <taxon>Viridiplantae</taxon>
        <taxon>Streptophyta</taxon>
        <taxon>Embryophyta</taxon>
        <taxon>Tracheophyta</taxon>
        <taxon>Spermatophyta</taxon>
        <taxon>Magnoliopsida</taxon>
        <taxon>eudicotyledons</taxon>
        <taxon>Gunneridae</taxon>
        <taxon>Pentapetalae</taxon>
        <taxon>rosids</taxon>
        <taxon>fabids</taxon>
        <taxon>Fagales</taxon>
        <taxon>Fagaceae</taxon>
        <taxon>Lithocarpus</taxon>
    </lineage>
</organism>
<name>A0AAW2DVL7_9ROSI</name>
<dbReference type="InterPro" id="IPR036397">
    <property type="entry name" value="RNaseH_sf"/>
</dbReference>
<dbReference type="InterPro" id="IPR002156">
    <property type="entry name" value="RNaseH_domain"/>
</dbReference>
<feature type="domain" description="Reverse transcriptase zinc-binding" evidence="3">
    <location>
        <begin position="31"/>
        <end position="123"/>
    </location>
</feature>
<feature type="domain" description="RNase H type-1" evidence="2">
    <location>
        <begin position="155"/>
        <end position="277"/>
    </location>
</feature>
<proteinExistence type="predicted"/>
<accession>A0AAW2DVL7</accession>
<dbReference type="GO" id="GO:0003676">
    <property type="term" value="F:nucleic acid binding"/>
    <property type="evidence" value="ECO:0007669"/>
    <property type="project" value="InterPro"/>
</dbReference>
<keyword evidence="5" id="KW-1185">Reference proteome</keyword>
<dbReference type="InterPro" id="IPR012337">
    <property type="entry name" value="RNaseH-like_sf"/>
</dbReference>
<evidence type="ECO:0000313" key="4">
    <source>
        <dbReference type="EMBL" id="KAL0013598.1"/>
    </source>
</evidence>